<evidence type="ECO:0000313" key="1">
    <source>
        <dbReference type="EMBL" id="AGA64380.1"/>
    </source>
</evidence>
<name>L0EU48_LIBCB</name>
<dbReference type="AlphaFoldDB" id="L0EU48"/>
<dbReference type="KEGG" id="lcc:B488_03880"/>
<dbReference type="EMBL" id="CP003789">
    <property type="protein sequence ID" value="AGA64380.1"/>
    <property type="molecule type" value="Genomic_DNA"/>
</dbReference>
<proteinExistence type="predicted"/>
<accession>L0EU48</accession>
<reference evidence="1 2" key="1">
    <citation type="journal article" date="2012" name="Stand. Genomic Sci.">
        <title>Complete genome sequence of Liberibacter crescens BT-1.</title>
        <authorList>
            <person name="Leonard M.T."/>
            <person name="Fagen J.R."/>
            <person name="Davis-Richardson A.G."/>
            <person name="Davis M.J."/>
            <person name="Triplett E.W."/>
        </authorList>
    </citation>
    <scope>NUCLEOTIDE SEQUENCE [LARGE SCALE GENOMIC DNA]</scope>
    <source>
        <strain evidence="1 2">BT-1</strain>
    </source>
</reference>
<protein>
    <submittedName>
        <fullName evidence="1">Uncharacterized protein</fullName>
    </submittedName>
</protein>
<dbReference type="Proteomes" id="UP000010799">
    <property type="component" value="Chromosome"/>
</dbReference>
<keyword evidence="2" id="KW-1185">Reference proteome</keyword>
<dbReference type="PATRIC" id="fig|1215343.11.peg.398"/>
<dbReference type="HOGENOM" id="CLU_3218187_0_0_5"/>
<gene>
    <name evidence="1" type="ordered locus">B488_03880</name>
</gene>
<sequence length="44" mass="5040">MQPFLRAFFSNASLPYKDNPINDFKPKKAEISSFDDVISSDMNL</sequence>
<evidence type="ECO:0000313" key="2">
    <source>
        <dbReference type="Proteomes" id="UP000010799"/>
    </source>
</evidence>
<organism evidence="1 2">
    <name type="scientific">Liberibacter crescens (strain BT-1)</name>
    <dbReference type="NCBI Taxonomy" id="1215343"/>
    <lineage>
        <taxon>Bacteria</taxon>
        <taxon>Pseudomonadati</taxon>
        <taxon>Pseudomonadota</taxon>
        <taxon>Alphaproteobacteria</taxon>
        <taxon>Hyphomicrobiales</taxon>
        <taxon>Rhizobiaceae</taxon>
        <taxon>Liberibacter</taxon>
    </lineage>
</organism>